<gene>
    <name evidence="2" type="ORF">HAX54_036367</name>
</gene>
<feature type="region of interest" description="Disordered" evidence="1">
    <location>
        <begin position="176"/>
        <end position="231"/>
    </location>
</feature>
<keyword evidence="3" id="KW-1185">Reference proteome</keyword>
<sequence>MQKQCFQWFEHTFITTSYGRHVQGLLSRKFAWDKKNRSLKIISACDAVFITKITGFSLPSFDDALTHSTKVVVTQQIYSSRLPFLPLSLLLLAMPSFFPARCLLLKRQGTITANEQETSINSENDPVAVVNGSFHFPAPTSSDPPMQRFASMDNLSNKAAGTGSLSAHSRPDCIMGGSFPDDYSPKKSEVKPPGAGLSMPRSSFMPGDAPNSMHSSTNGGSFSDDLHEVDL</sequence>
<feature type="compositionally biased region" description="Polar residues" evidence="1">
    <location>
        <begin position="212"/>
        <end position="221"/>
    </location>
</feature>
<evidence type="ECO:0000313" key="2">
    <source>
        <dbReference type="EMBL" id="MCD9646495.1"/>
    </source>
</evidence>
<accession>A0ABS8VK24</accession>
<protein>
    <submittedName>
        <fullName evidence="2">Uncharacterized protein</fullName>
    </submittedName>
</protein>
<name>A0ABS8VK24_DATST</name>
<organism evidence="2 3">
    <name type="scientific">Datura stramonium</name>
    <name type="common">Jimsonweed</name>
    <name type="synonym">Common thornapple</name>
    <dbReference type="NCBI Taxonomy" id="4076"/>
    <lineage>
        <taxon>Eukaryota</taxon>
        <taxon>Viridiplantae</taxon>
        <taxon>Streptophyta</taxon>
        <taxon>Embryophyta</taxon>
        <taxon>Tracheophyta</taxon>
        <taxon>Spermatophyta</taxon>
        <taxon>Magnoliopsida</taxon>
        <taxon>eudicotyledons</taxon>
        <taxon>Gunneridae</taxon>
        <taxon>Pentapetalae</taxon>
        <taxon>asterids</taxon>
        <taxon>lamiids</taxon>
        <taxon>Solanales</taxon>
        <taxon>Solanaceae</taxon>
        <taxon>Solanoideae</taxon>
        <taxon>Datureae</taxon>
        <taxon>Datura</taxon>
    </lineage>
</organism>
<comment type="caution">
    <text evidence="2">The sequence shown here is derived from an EMBL/GenBank/DDBJ whole genome shotgun (WGS) entry which is preliminary data.</text>
</comment>
<proteinExistence type="predicted"/>
<dbReference type="Proteomes" id="UP000823775">
    <property type="component" value="Unassembled WGS sequence"/>
</dbReference>
<evidence type="ECO:0000313" key="3">
    <source>
        <dbReference type="Proteomes" id="UP000823775"/>
    </source>
</evidence>
<evidence type="ECO:0000256" key="1">
    <source>
        <dbReference type="SAM" id="MobiDB-lite"/>
    </source>
</evidence>
<reference evidence="2 3" key="1">
    <citation type="journal article" date="2021" name="BMC Genomics">
        <title>Datura genome reveals duplications of psychoactive alkaloid biosynthetic genes and high mutation rate following tissue culture.</title>
        <authorList>
            <person name="Rajewski A."/>
            <person name="Carter-House D."/>
            <person name="Stajich J."/>
            <person name="Litt A."/>
        </authorList>
    </citation>
    <scope>NUCLEOTIDE SEQUENCE [LARGE SCALE GENOMIC DNA]</scope>
    <source>
        <strain evidence="2">AR-01</strain>
    </source>
</reference>
<dbReference type="EMBL" id="JACEIK010004817">
    <property type="protein sequence ID" value="MCD9646495.1"/>
    <property type="molecule type" value="Genomic_DNA"/>
</dbReference>